<evidence type="ECO:0000259" key="1">
    <source>
        <dbReference type="Pfam" id="PF04909"/>
    </source>
</evidence>
<evidence type="ECO:0000313" key="2">
    <source>
        <dbReference type="EMBL" id="KGB23308.1"/>
    </source>
</evidence>
<dbReference type="GO" id="GO:0016787">
    <property type="term" value="F:hydrolase activity"/>
    <property type="evidence" value="ECO:0007669"/>
    <property type="project" value="UniProtKB-KW"/>
</dbReference>
<dbReference type="PANTHER" id="PTHR35563:SF2">
    <property type="entry name" value="BARREL METAL-DEPENDENT HYDROLASE, PUTATIVE (AFU_ORTHOLOGUE AFUA_1G16240)-RELATED"/>
    <property type="match status" value="1"/>
</dbReference>
<reference evidence="2 3" key="1">
    <citation type="submission" date="2014-06" db="EMBL/GenBank/DDBJ databases">
        <title>Functional and comparative genomic analyses of the Drosophila gut microbiota identify candidate symbiosis factors.</title>
        <authorList>
            <person name="Newell P.D."/>
            <person name="Chaston J.M."/>
            <person name="Douglas A.E."/>
        </authorList>
    </citation>
    <scope>NUCLEOTIDE SEQUENCE [LARGE SCALE GENOMIC DNA]</scope>
    <source>
        <strain evidence="2 3">DmCS_006</strain>
    </source>
</reference>
<dbReference type="Pfam" id="PF04909">
    <property type="entry name" value="Amidohydro_2"/>
    <property type="match status" value="1"/>
</dbReference>
<dbReference type="PATRIC" id="fig|104102.7.peg.1722"/>
<organism evidence="2 3">
    <name type="scientific">Acetobacter tropicalis</name>
    <dbReference type="NCBI Taxonomy" id="104102"/>
    <lineage>
        <taxon>Bacteria</taxon>
        <taxon>Pseudomonadati</taxon>
        <taxon>Pseudomonadota</taxon>
        <taxon>Alphaproteobacteria</taxon>
        <taxon>Acetobacterales</taxon>
        <taxon>Acetobacteraceae</taxon>
        <taxon>Acetobacter</taxon>
    </lineage>
</organism>
<dbReference type="Proteomes" id="UP000029448">
    <property type="component" value="Unassembled WGS sequence"/>
</dbReference>
<sequence length="305" mass="33560">MSLPMPSSVAPVDETVTCPAPFATLQRPTFVVPDLACDTHAHVIAEDTARYPFMPDRSYTPPPAPEAAYLAMLDALGLQRGVLVQPSIYGTDNRYMRHVLARHPDRLRGVAVIDATVSDAALEQMHAEGVRGVRINALFRGGVALDSMAQIAARIAPFGWHMQFLIDVARGLELLPRIARLGCGVVIDHMGYLTPSVAQDVGALRALEKCVAEEGWWVKLSGAYRLVQNLEDMRQVTPLAQALIRANPERMVWGSDWPHVAVRDMPDTTDLLSMLAEWAPDDVTRNHILVRNPAVLYGFAQKTPD</sequence>
<dbReference type="EMBL" id="JOKM01000062">
    <property type="protein sequence ID" value="KGB23308.1"/>
    <property type="molecule type" value="Genomic_DNA"/>
</dbReference>
<name>A0A095B300_9PROT</name>
<keyword evidence="3" id="KW-1185">Reference proteome</keyword>
<dbReference type="STRING" id="104102.AtDm6_1743"/>
<keyword evidence="2" id="KW-0378">Hydrolase</keyword>
<accession>A0A095B300</accession>
<proteinExistence type="predicted"/>
<dbReference type="PANTHER" id="PTHR35563">
    <property type="entry name" value="BARREL METAL-DEPENDENT HYDROLASE, PUTATIVE (AFU_ORTHOLOGUE AFUA_1G16240)-RELATED"/>
    <property type="match status" value="1"/>
</dbReference>
<dbReference type="InterPro" id="IPR052358">
    <property type="entry name" value="Aro_Compnd_Degr_Hydrolases"/>
</dbReference>
<dbReference type="SUPFAM" id="SSF51556">
    <property type="entry name" value="Metallo-dependent hydrolases"/>
    <property type="match status" value="1"/>
</dbReference>
<evidence type="ECO:0000313" key="3">
    <source>
        <dbReference type="Proteomes" id="UP000029448"/>
    </source>
</evidence>
<comment type="caution">
    <text evidence="2">The sequence shown here is derived from an EMBL/GenBank/DDBJ whole genome shotgun (WGS) entry which is preliminary data.</text>
</comment>
<dbReference type="Gene3D" id="3.20.20.140">
    <property type="entry name" value="Metal-dependent hydrolases"/>
    <property type="match status" value="1"/>
</dbReference>
<dbReference type="InterPro" id="IPR032466">
    <property type="entry name" value="Metal_Hydrolase"/>
</dbReference>
<dbReference type="AlphaFoldDB" id="A0A095B300"/>
<feature type="domain" description="Amidohydrolase-related" evidence="1">
    <location>
        <begin position="37"/>
        <end position="299"/>
    </location>
</feature>
<gene>
    <name evidence="2" type="ORF">AtDm6_1743</name>
</gene>
<protein>
    <submittedName>
        <fullName evidence="2">Putative 2-pyrone-4,6-dicarboxylic acid hydrolase</fullName>
    </submittedName>
</protein>
<dbReference type="InterPro" id="IPR006680">
    <property type="entry name" value="Amidohydro-rel"/>
</dbReference>